<feature type="compositionally biased region" description="Polar residues" evidence="2">
    <location>
        <begin position="1"/>
        <end position="12"/>
    </location>
</feature>
<dbReference type="PROSITE" id="PS50168">
    <property type="entry name" value="DED"/>
    <property type="match status" value="1"/>
</dbReference>
<dbReference type="Pfam" id="PF20694">
    <property type="entry name" value="TRADD-like_N"/>
    <property type="match status" value="1"/>
</dbReference>
<gene>
    <name evidence="4" type="ORF">KP79_PYT02925</name>
</gene>
<keyword evidence="5" id="KW-1185">Reference proteome</keyword>
<dbReference type="InterPro" id="IPR011029">
    <property type="entry name" value="DEATH-like_dom_sf"/>
</dbReference>
<dbReference type="InterPro" id="IPR001875">
    <property type="entry name" value="DED_dom"/>
</dbReference>
<dbReference type="Proteomes" id="UP000242188">
    <property type="component" value="Unassembled WGS sequence"/>
</dbReference>
<evidence type="ECO:0000256" key="2">
    <source>
        <dbReference type="SAM" id="MobiDB-lite"/>
    </source>
</evidence>
<reference evidence="4 5" key="1">
    <citation type="journal article" date="2017" name="Nat. Ecol. Evol.">
        <title>Scallop genome provides insights into evolution of bilaterian karyotype and development.</title>
        <authorList>
            <person name="Wang S."/>
            <person name="Zhang J."/>
            <person name="Jiao W."/>
            <person name="Li J."/>
            <person name="Xun X."/>
            <person name="Sun Y."/>
            <person name="Guo X."/>
            <person name="Huan P."/>
            <person name="Dong B."/>
            <person name="Zhang L."/>
            <person name="Hu X."/>
            <person name="Sun X."/>
            <person name="Wang J."/>
            <person name="Zhao C."/>
            <person name="Wang Y."/>
            <person name="Wang D."/>
            <person name="Huang X."/>
            <person name="Wang R."/>
            <person name="Lv J."/>
            <person name="Li Y."/>
            <person name="Zhang Z."/>
            <person name="Liu B."/>
            <person name="Lu W."/>
            <person name="Hui Y."/>
            <person name="Liang J."/>
            <person name="Zhou Z."/>
            <person name="Hou R."/>
            <person name="Li X."/>
            <person name="Liu Y."/>
            <person name="Li H."/>
            <person name="Ning X."/>
            <person name="Lin Y."/>
            <person name="Zhao L."/>
            <person name="Xing Q."/>
            <person name="Dou J."/>
            <person name="Li Y."/>
            <person name="Mao J."/>
            <person name="Guo H."/>
            <person name="Dou H."/>
            <person name="Li T."/>
            <person name="Mu C."/>
            <person name="Jiang W."/>
            <person name="Fu Q."/>
            <person name="Fu X."/>
            <person name="Miao Y."/>
            <person name="Liu J."/>
            <person name="Yu Q."/>
            <person name="Li R."/>
            <person name="Liao H."/>
            <person name="Li X."/>
            <person name="Kong Y."/>
            <person name="Jiang Z."/>
            <person name="Chourrout D."/>
            <person name="Li R."/>
            <person name="Bao Z."/>
        </authorList>
    </citation>
    <scope>NUCLEOTIDE SEQUENCE [LARGE SCALE GENOMIC DNA]</scope>
    <source>
        <strain evidence="4 5">PY_sf001</strain>
    </source>
</reference>
<dbReference type="AlphaFoldDB" id="A0A210PJT6"/>
<protein>
    <recommendedName>
        <fullName evidence="3">DED domain-containing protein</fullName>
    </recommendedName>
</protein>
<feature type="coiled-coil region" evidence="1">
    <location>
        <begin position="244"/>
        <end position="271"/>
    </location>
</feature>
<proteinExistence type="predicted"/>
<dbReference type="OrthoDB" id="6160190at2759"/>
<evidence type="ECO:0000313" key="4">
    <source>
        <dbReference type="EMBL" id="OWF36749.1"/>
    </source>
</evidence>
<sequence>MMATSITGSNDSVRGKDAASETEIDDEHDLPLDYELNVTLDKIAQKLTDKDLDRMKFVYSGECGLGRRVQEIITTPLQFFDHMKRSRRLDRNNLLHVQALLWNLGKTDLNKIFVKFARQCDRAPLHFFSNDIDEGDTERSPVSFHISGVATDRRQIQKLQGLLAKLLVTPEATIFLNGVQPFHSIVVTFLIPNSAVAILKDLTSEEKGLLQQCDVDCVFIGEFKIRIKDEKFEIPEKLNERDEVKKLLNWNKQLQKNLEDTETRLIHREKELQRAVSGSEKPDKSQCIYKRSISGSKTRIRRASSHYDVLNEISLRLSDEHRKKLSEGYTFTLEELDHLQLNKHHVLRVLVDKDIKVDIRNRVLKLLRKLDEDSILQEAVLYLSKFSETDIDLVEEPTFDEEPDPKKRRIISN</sequence>
<dbReference type="SUPFAM" id="SSF47986">
    <property type="entry name" value="DEATH domain"/>
    <property type="match status" value="1"/>
</dbReference>
<dbReference type="GO" id="GO:0042981">
    <property type="term" value="P:regulation of apoptotic process"/>
    <property type="evidence" value="ECO:0007669"/>
    <property type="project" value="InterPro"/>
</dbReference>
<feature type="domain" description="DED" evidence="3">
    <location>
        <begin position="35"/>
        <end position="115"/>
    </location>
</feature>
<name>A0A210PJT6_MIZYE</name>
<dbReference type="Pfam" id="PF01335">
    <property type="entry name" value="DED"/>
    <property type="match status" value="1"/>
</dbReference>
<organism evidence="4 5">
    <name type="scientific">Mizuhopecten yessoensis</name>
    <name type="common">Japanese scallop</name>
    <name type="synonym">Patinopecten yessoensis</name>
    <dbReference type="NCBI Taxonomy" id="6573"/>
    <lineage>
        <taxon>Eukaryota</taxon>
        <taxon>Metazoa</taxon>
        <taxon>Spiralia</taxon>
        <taxon>Lophotrochozoa</taxon>
        <taxon>Mollusca</taxon>
        <taxon>Bivalvia</taxon>
        <taxon>Autobranchia</taxon>
        <taxon>Pteriomorphia</taxon>
        <taxon>Pectinida</taxon>
        <taxon>Pectinoidea</taxon>
        <taxon>Pectinidae</taxon>
        <taxon>Mizuhopecten</taxon>
    </lineage>
</organism>
<feature type="region of interest" description="Disordered" evidence="2">
    <location>
        <begin position="1"/>
        <end position="25"/>
    </location>
</feature>
<dbReference type="InterPro" id="IPR049341">
    <property type="entry name" value="TRADD-like_N"/>
</dbReference>
<comment type="caution">
    <text evidence="4">The sequence shown here is derived from an EMBL/GenBank/DDBJ whole genome shotgun (WGS) entry which is preliminary data.</text>
</comment>
<dbReference type="EMBL" id="NEDP02076421">
    <property type="protein sequence ID" value="OWF36749.1"/>
    <property type="molecule type" value="Genomic_DNA"/>
</dbReference>
<dbReference type="Gene3D" id="1.10.533.10">
    <property type="entry name" value="Death Domain, Fas"/>
    <property type="match status" value="1"/>
</dbReference>
<evidence type="ECO:0000313" key="5">
    <source>
        <dbReference type="Proteomes" id="UP000242188"/>
    </source>
</evidence>
<dbReference type="CDD" id="cd00045">
    <property type="entry name" value="DED"/>
    <property type="match status" value="1"/>
</dbReference>
<accession>A0A210PJT6</accession>
<evidence type="ECO:0000259" key="3">
    <source>
        <dbReference type="PROSITE" id="PS50168"/>
    </source>
</evidence>
<evidence type="ECO:0000256" key="1">
    <source>
        <dbReference type="SAM" id="Coils"/>
    </source>
</evidence>
<keyword evidence="1" id="KW-0175">Coiled coil</keyword>